<dbReference type="CDD" id="cd00684">
    <property type="entry name" value="Terpene_cyclase_plant_C1"/>
    <property type="match status" value="1"/>
</dbReference>
<dbReference type="SFLD" id="SFLDG01019">
    <property type="entry name" value="Terpene_Cyclase_Like_1_C_Termi"/>
    <property type="match status" value="1"/>
</dbReference>
<feature type="domain" description="Terpene synthase metal-binding" evidence="8">
    <location>
        <begin position="301"/>
        <end position="535"/>
    </location>
</feature>
<evidence type="ECO:0000256" key="3">
    <source>
        <dbReference type="ARBA" id="ARBA00022842"/>
    </source>
</evidence>
<evidence type="ECO:0008006" key="11">
    <source>
        <dbReference type="Google" id="ProtNLM"/>
    </source>
</evidence>
<gene>
    <name evidence="9" type="ORF">LSAT_V11C800446450</name>
</gene>
<evidence type="ECO:0000313" key="10">
    <source>
        <dbReference type="Proteomes" id="UP000235145"/>
    </source>
</evidence>
<dbReference type="InterPro" id="IPR005630">
    <property type="entry name" value="Terpene_synthase_metal-bd"/>
</dbReference>
<organism evidence="9 10">
    <name type="scientific">Lactuca sativa</name>
    <name type="common">Garden lettuce</name>
    <dbReference type="NCBI Taxonomy" id="4236"/>
    <lineage>
        <taxon>Eukaryota</taxon>
        <taxon>Viridiplantae</taxon>
        <taxon>Streptophyta</taxon>
        <taxon>Embryophyta</taxon>
        <taxon>Tracheophyta</taxon>
        <taxon>Spermatophyta</taxon>
        <taxon>Magnoliopsida</taxon>
        <taxon>eudicotyledons</taxon>
        <taxon>Gunneridae</taxon>
        <taxon>Pentapetalae</taxon>
        <taxon>asterids</taxon>
        <taxon>campanulids</taxon>
        <taxon>Asterales</taxon>
        <taxon>Asteraceae</taxon>
        <taxon>Cichorioideae</taxon>
        <taxon>Cichorieae</taxon>
        <taxon>Lactucinae</taxon>
        <taxon>Lactuca</taxon>
    </lineage>
</organism>
<dbReference type="PANTHER" id="PTHR31225:SF9">
    <property type="entry name" value="TERPENE SYNTHASE 10"/>
    <property type="match status" value="1"/>
</dbReference>
<dbReference type="InterPro" id="IPR044814">
    <property type="entry name" value="Terpene_cyclase_plant_C1"/>
</dbReference>
<dbReference type="FunFam" id="1.10.600.10:FF:000007">
    <property type="entry name" value="Isoprene synthase, chloroplastic"/>
    <property type="match status" value="1"/>
</dbReference>
<sequence length="594" mass="69181">MVWSFSMALVCLFSISTPLCYKTSYAKRKGFNIYNTLYSSQSNSVPHTMAQPLVRRSANYEPSLWSFDHIQSLSINYKGNDYTSRRDSLIEAVKALICNVRNPLSVLELIDDLQRLGIAYHFPDEICSLLEMIYHNYYQAQDTWNSMSLNHKALGFRLLRQHGYHVPQEIFGNFEDQTQNLKPHLYEDMMCILNLYEASYNSFENESIMDDARDFTARYLKENLENIHENLSSLVTHALELPLHWRVPRVEAIWYIEEYEKRNGMNPTLLELAKLDFNMVQAIHLEDLKHSSRWWRNICWDKKLCFARDRLVENFLWTVGVNYLPHLTFERKTLLKVFAILTTIDDVYDVYGTLDELNKFTDAVNRWDINLVGELPDYMKICFLGFYNSINQMSYNALTRTGFLILPYVKKTWTDLCNSFLLEAQWYHSGYIPTLEEYLENGYVSIGASVILMHLSFLTSINVTEEIMQGMEGTENIVRYSSLIVRLADDLATSSDEIARGDNPKSIQCYMHENGATEEEARRYIELLLIKTWKKLNKARAGAKSQFSQEFNKRATNLARMAHFMYSNGDGHGRPDLKKSHVISLLFNPILGIE</sequence>
<evidence type="ECO:0000256" key="1">
    <source>
        <dbReference type="ARBA" id="ARBA00001946"/>
    </source>
</evidence>
<keyword evidence="10" id="KW-1185">Reference proteome</keyword>
<keyword evidence="2" id="KW-0479">Metal-binding</keyword>
<comment type="caution">
    <text evidence="9">The sequence shown here is derived from an EMBL/GenBank/DDBJ whole genome shotgun (WGS) entry which is preliminary data.</text>
</comment>
<dbReference type="Gene3D" id="1.50.10.130">
    <property type="entry name" value="Terpene synthase, N-terminal domain"/>
    <property type="match status" value="1"/>
</dbReference>
<keyword evidence="3" id="KW-0460">Magnesium</keyword>
<dbReference type="InterPro" id="IPR050148">
    <property type="entry name" value="Terpene_synthase-like"/>
</dbReference>
<feature type="signal peptide" evidence="6">
    <location>
        <begin position="1"/>
        <end position="22"/>
    </location>
</feature>
<dbReference type="InterPro" id="IPR034741">
    <property type="entry name" value="Terpene_cyclase-like_1_C"/>
</dbReference>
<protein>
    <recommendedName>
        <fullName evidence="11">Valerianol synthase</fullName>
    </recommendedName>
</protein>
<dbReference type="AlphaFoldDB" id="A0A9R1UKY0"/>
<dbReference type="SUPFAM" id="SSF48239">
    <property type="entry name" value="Terpenoid cyclases/Protein prenyltransferases"/>
    <property type="match status" value="1"/>
</dbReference>
<dbReference type="InterPro" id="IPR036965">
    <property type="entry name" value="Terpene_synth_N_sf"/>
</dbReference>
<dbReference type="InterPro" id="IPR001906">
    <property type="entry name" value="Terpene_synth_N"/>
</dbReference>
<evidence type="ECO:0000313" key="9">
    <source>
        <dbReference type="EMBL" id="KAJ0189241.1"/>
    </source>
</evidence>
<comment type="function">
    <text evidence="5">Involved in sesquiterpene lactone biosynthesis. Produces exclusively (+)-germacrene A.</text>
</comment>
<evidence type="ECO:0000256" key="6">
    <source>
        <dbReference type="SAM" id="SignalP"/>
    </source>
</evidence>
<dbReference type="GO" id="GO:0046246">
    <property type="term" value="P:terpene biosynthetic process"/>
    <property type="evidence" value="ECO:0000318"/>
    <property type="project" value="GO_Central"/>
</dbReference>
<dbReference type="InterPro" id="IPR008930">
    <property type="entry name" value="Terpenoid_cyclase/PrenylTrfase"/>
</dbReference>
<evidence type="ECO:0000256" key="4">
    <source>
        <dbReference type="ARBA" id="ARBA00052489"/>
    </source>
</evidence>
<dbReference type="Gene3D" id="1.10.600.10">
    <property type="entry name" value="Farnesyl Diphosphate Synthase"/>
    <property type="match status" value="1"/>
</dbReference>
<dbReference type="EMBL" id="NBSK02000008">
    <property type="protein sequence ID" value="KAJ0189241.1"/>
    <property type="molecule type" value="Genomic_DNA"/>
</dbReference>
<dbReference type="GO" id="GO:0034005">
    <property type="term" value="F:germacrene-A synthase activity"/>
    <property type="evidence" value="ECO:0007669"/>
    <property type="project" value="UniProtKB-EC"/>
</dbReference>
<name>A0A9R1UKY0_LACSA</name>
<reference evidence="9 10" key="1">
    <citation type="journal article" date="2017" name="Nat. Commun.">
        <title>Genome assembly with in vitro proximity ligation data and whole-genome triplication in lettuce.</title>
        <authorList>
            <person name="Reyes-Chin-Wo S."/>
            <person name="Wang Z."/>
            <person name="Yang X."/>
            <person name="Kozik A."/>
            <person name="Arikit S."/>
            <person name="Song C."/>
            <person name="Xia L."/>
            <person name="Froenicke L."/>
            <person name="Lavelle D.O."/>
            <person name="Truco M.J."/>
            <person name="Xia R."/>
            <person name="Zhu S."/>
            <person name="Xu C."/>
            <person name="Xu H."/>
            <person name="Xu X."/>
            <person name="Cox K."/>
            <person name="Korf I."/>
            <person name="Meyers B.C."/>
            <person name="Michelmore R.W."/>
        </authorList>
    </citation>
    <scope>NUCLEOTIDE SEQUENCE [LARGE SCALE GENOMIC DNA]</scope>
    <source>
        <strain evidence="10">cv. Salinas</strain>
        <tissue evidence="9">Seedlings</tissue>
    </source>
</reference>
<feature type="domain" description="Terpene synthase N-terminal" evidence="7">
    <location>
        <begin position="65"/>
        <end position="239"/>
    </location>
</feature>
<proteinExistence type="predicted"/>
<dbReference type="Proteomes" id="UP000235145">
    <property type="component" value="Unassembled WGS sequence"/>
</dbReference>
<evidence type="ECO:0000259" key="7">
    <source>
        <dbReference type="Pfam" id="PF01397"/>
    </source>
</evidence>
<dbReference type="Pfam" id="PF03936">
    <property type="entry name" value="Terpene_synth_C"/>
    <property type="match status" value="1"/>
</dbReference>
<dbReference type="GO" id="GO:0010333">
    <property type="term" value="F:terpene synthase activity"/>
    <property type="evidence" value="ECO:0000318"/>
    <property type="project" value="GO_Central"/>
</dbReference>
<evidence type="ECO:0000256" key="5">
    <source>
        <dbReference type="ARBA" id="ARBA00054370"/>
    </source>
</evidence>
<dbReference type="SFLD" id="SFLDS00005">
    <property type="entry name" value="Isoprenoid_Synthase_Type_I"/>
    <property type="match status" value="1"/>
</dbReference>
<comment type="cofactor">
    <cofactor evidence="1">
        <name>Mg(2+)</name>
        <dbReference type="ChEBI" id="CHEBI:18420"/>
    </cofactor>
</comment>
<feature type="chain" id="PRO_5040479186" description="Valerianol synthase" evidence="6">
    <location>
        <begin position="23"/>
        <end position="594"/>
    </location>
</feature>
<keyword evidence="6" id="KW-0732">Signal</keyword>
<dbReference type="InterPro" id="IPR008949">
    <property type="entry name" value="Isoprenoid_synthase_dom_sf"/>
</dbReference>
<dbReference type="SUPFAM" id="SSF48576">
    <property type="entry name" value="Terpenoid synthases"/>
    <property type="match status" value="1"/>
</dbReference>
<evidence type="ECO:0000256" key="2">
    <source>
        <dbReference type="ARBA" id="ARBA00022723"/>
    </source>
</evidence>
<dbReference type="GO" id="GO:0016102">
    <property type="term" value="P:diterpenoid biosynthetic process"/>
    <property type="evidence" value="ECO:0007669"/>
    <property type="project" value="InterPro"/>
</dbReference>
<dbReference type="Pfam" id="PF01397">
    <property type="entry name" value="Terpene_synth"/>
    <property type="match status" value="1"/>
</dbReference>
<dbReference type="FunFam" id="1.50.10.130:FF:000001">
    <property type="entry name" value="Isoprene synthase, chloroplastic"/>
    <property type="match status" value="1"/>
</dbReference>
<accession>A0A9R1UKY0</accession>
<evidence type="ECO:0000259" key="8">
    <source>
        <dbReference type="Pfam" id="PF03936"/>
    </source>
</evidence>
<comment type="catalytic activity">
    <reaction evidence="4">
        <text>(2E,6E)-farnesyl diphosphate = (+)-(R)-germacrene A + diphosphate</text>
        <dbReference type="Rhea" id="RHEA:12516"/>
        <dbReference type="ChEBI" id="CHEBI:33019"/>
        <dbReference type="ChEBI" id="CHEBI:41595"/>
        <dbReference type="ChEBI" id="CHEBI:175763"/>
        <dbReference type="EC" id="4.2.3.23"/>
    </reaction>
</comment>
<dbReference type="PANTHER" id="PTHR31225">
    <property type="entry name" value="OS04G0344100 PROTEIN-RELATED"/>
    <property type="match status" value="1"/>
</dbReference>
<dbReference type="GO" id="GO:0000287">
    <property type="term" value="F:magnesium ion binding"/>
    <property type="evidence" value="ECO:0007669"/>
    <property type="project" value="InterPro"/>
</dbReference>